<evidence type="ECO:0000313" key="2">
    <source>
        <dbReference type="Proteomes" id="UP000612808"/>
    </source>
</evidence>
<dbReference type="AlphaFoldDB" id="A0A8J3J4G1"/>
<comment type="caution">
    <text evidence="1">The sequence shown here is derived from an EMBL/GenBank/DDBJ whole genome shotgun (WGS) entry which is preliminary data.</text>
</comment>
<dbReference type="RefSeq" id="WP_203657949.1">
    <property type="nucleotide sequence ID" value="NZ_BAAAZM010000005.1"/>
</dbReference>
<gene>
    <name evidence="1" type="ORF">Aru02nite_28540</name>
</gene>
<reference evidence="1" key="1">
    <citation type="submission" date="2021-01" db="EMBL/GenBank/DDBJ databases">
        <title>Whole genome shotgun sequence of Actinocatenispora rupis NBRC 107355.</title>
        <authorList>
            <person name="Komaki H."/>
            <person name="Tamura T."/>
        </authorList>
    </citation>
    <scope>NUCLEOTIDE SEQUENCE</scope>
    <source>
        <strain evidence="1">NBRC 107355</strain>
    </source>
</reference>
<protein>
    <submittedName>
        <fullName evidence="1">Uncharacterized protein</fullName>
    </submittedName>
</protein>
<dbReference type="EMBL" id="BOMB01000015">
    <property type="protein sequence ID" value="GID11965.1"/>
    <property type="molecule type" value="Genomic_DNA"/>
</dbReference>
<evidence type="ECO:0000313" key="1">
    <source>
        <dbReference type="EMBL" id="GID11965.1"/>
    </source>
</evidence>
<organism evidence="1 2">
    <name type="scientific">Actinocatenispora rupis</name>
    <dbReference type="NCBI Taxonomy" id="519421"/>
    <lineage>
        <taxon>Bacteria</taxon>
        <taxon>Bacillati</taxon>
        <taxon>Actinomycetota</taxon>
        <taxon>Actinomycetes</taxon>
        <taxon>Micromonosporales</taxon>
        <taxon>Micromonosporaceae</taxon>
        <taxon>Actinocatenispora</taxon>
    </lineage>
</organism>
<keyword evidence="2" id="KW-1185">Reference proteome</keyword>
<dbReference type="Proteomes" id="UP000612808">
    <property type="component" value="Unassembled WGS sequence"/>
</dbReference>
<name>A0A8J3J4G1_9ACTN</name>
<accession>A0A8J3J4G1</accession>
<proteinExistence type="predicted"/>
<sequence>MAPPPDEADIRTICANIDWQWDRLIDRYNHVVDTVRTLGMPGTPQNLLVKCYLKDPLENLYRALNESAKTIRNILAHDTPIMSLVHASGVWIEIERNAALLHRETDPRTRKEHNDDLDSWSDKAATVYRQRIPVQAEAMAAVRSLAGSTSAWLDGVASANLDFLSSISKTVGEAIALIVEAGVDIAEVVSMPKAAGTIGKLCGKLVGELYPQAAFDTLSQALHTKLEEHEQRRAQNKEELVLGGSWPDAVA</sequence>